<dbReference type="Proteomes" id="UP000007257">
    <property type="component" value="Chromosome"/>
</dbReference>
<dbReference type="OrthoDB" id="6506162at2"/>
<dbReference type="RefSeq" id="WP_013575850.1">
    <property type="nucleotide sequence ID" value="NC_015061.1"/>
</dbReference>
<organism evidence="1 2">
    <name type="scientific">Rahnella sp. (strain Y9602)</name>
    <dbReference type="NCBI Taxonomy" id="2703885"/>
    <lineage>
        <taxon>Bacteria</taxon>
        <taxon>Pseudomonadati</taxon>
        <taxon>Pseudomonadota</taxon>
        <taxon>Gammaproteobacteria</taxon>
        <taxon>Enterobacterales</taxon>
        <taxon>Yersiniaceae</taxon>
        <taxon>Rahnella</taxon>
    </lineage>
</organism>
<dbReference type="EMBL" id="CP002505">
    <property type="protein sequence ID" value="ADW74150.1"/>
    <property type="molecule type" value="Genomic_DNA"/>
</dbReference>
<evidence type="ECO:0000313" key="2">
    <source>
        <dbReference type="Proteomes" id="UP000007257"/>
    </source>
</evidence>
<dbReference type="HOGENOM" id="CLU_177889_2_0_6"/>
<evidence type="ECO:0008006" key="3">
    <source>
        <dbReference type="Google" id="ProtNLM"/>
    </source>
</evidence>
<evidence type="ECO:0000313" key="1">
    <source>
        <dbReference type="EMBL" id="ADW74150.1"/>
    </source>
</evidence>
<proteinExistence type="predicted"/>
<accession>A0A0H3FDF2</accession>
<dbReference type="eggNOG" id="ENOG50337SC">
    <property type="taxonomic scope" value="Bacteria"/>
</dbReference>
<sequence length="68" mass="7665">MRDLFFEEIAVQRMALFSRLVAIGDCDQEEKTLALGWLAELNAQLLENLRQTEKKNPQNGGSDSGLLQ</sequence>
<dbReference type="KEGG" id="rah:Rahaq_2543"/>
<name>A0A0H3FDF2_RAHSY</name>
<protein>
    <recommendedName>
        <fullName evidence="3">Levan regulatory protein RlsC</fullName>
    </recommendedName>
</protein>
<dbReference type="AlphaFoldDB" id="A0A0H3FDF2"/>
<reference evidence="2" key="1">
    <citation type="submission" date="2011-01" db="EMBL/GenBank/DDBJ databases">
        <title>Complete sequence of chromosome of Rahnella sp. Y9602.</title>
        <authorList>
            <consortium name="US DOE Joint Genome Institute"/>
            <person name="Lucas S."/>
            <person name="Copeland A."/>
            <person name="Lapidus A."/>
            <person name="Cheng J.-F."/>
            <person name="Goodwin L."/>
            <person name="Pitluck S."/>
            <person name="Lu M."/>
            <person name="Detter J.C."/>
            <person name="Han C."/>
            <person name="Tapia R."/>
            <person name="Land M."/>
            <person name="Hauser L."/>
            <person name="Kyrpides N."/>
            <person name="Ivanova N."/>
            <person name="Ovchinnikova G."/>
            <person name="Pagani I."/>
            <person name="Sobecky P.A."/>
            <person name="Martinez R.J."/>
            <person name="Woyke T."/>
        </authorList>
    </citation>
    <scope>NUCLEOTIDE SEQUENCE [LARGE SCALE GENOMIC DNA]</scope>
    <source>
        <strain evidence="2">Y9602</strain>
    </source>
</reference>
<gene>
    <name evidence="1" type="ordered locus">Rahaq_2543</name>
</gene>
<reference evidence="1 2" key="2">
    <citation type="journal article" date="2012" name="J. Bacteriol.">
        <title>Complete Genome Sequence of Rahnella sp. Strain Y9602, a Gammaproteobacterium Isolate from Metal- and Radionuclide-Contaminated Soil.</title>
        <authorList>
            <person name="Martinez R.J."/>
            <person name="Bruce D."/>
            <person name="Detter C."/>
            <person name="Goodwin L.A."/>
            <person name="Han J."/>
            <person name="Han C.S."/>
            <person name="Held B."/>
            <person name="Land M.L."/>
            <person name="Mikhailova N."/>
            <person name="Nolan M."/>
            <person name="Pennacchio L."/>
            <person name="Pitluck S."/>
            <person name="Tapia R."/>
            <person name="Woyke T."/>
            <person name="Sobecky P.A."/>
        </authorList>
    </citation>
    <scope>NUCLEOTIDE SEQUENCE [LARGE SCALE GENOMIC DNA]</scope>
    <source>
        <strain evidence="1 2">Y9602</strain>
    </source>
</reference>